<dbReference type="InterPro" id="IPR058240">
    <property type="entry name" value="rSAM_sf"/>
</dbReference>
<evidence type="ECO:0000256" key="8">
    <source>
        <dbReference type="ARBA" id="ARBA00023014"/>
    </source>
</evidence>
<keyword evidence="8" id="KW-0411">Iron-sulfur</keyword>
<dbReference type="SMART" id="SM00729">
    <property type="entry name" value="Elp3"/>
    <property type="match status" value="1"/>
</dbReference>
<evidence type="ECO:0000313" key="14">
    <source>
        <dbReference type="Proteomes" id="UP000218267"/>
    </source>
</evidence>
<proteinExistence type="predicted"/>
<keyword evidence="6" id="KW-0547">Nucleotide-binding</keyword>
<evidence type="ECO:0000259" key="12">
    <source>
        <dbReference type="PROSITE" id="PS51918"/>
    </source>
</evidence>
<dbReference type="GO" id="GO:0046872">
    <property type="term" value="F:metal ion binding"/>
    <property type="evidence" value="ECO:0007669"/>
    <property type="project" value="UniProtKB-KW"/>
</dbReference>
<keyword evidence="3" id="KW-0004">4Fe-4S</keyword>
<dbReference type="InterPro" id="IPR013785">
    <property type="entry name" value="Aldolase_TIM"/>
</dbReference>
<comment type="cofactor">
    <cofactor evidence="1">
        <name>[4Fe-4S] cluster</name>
        <dbReference type="ChEBI" id="CHEBI:49883"/>
    </cofactor>
</comment>
<dbReference type="GO" id="GO:0005525">
    <property type="term" value="F:GTP binding"/>
    <property type="evidence" value="ECO:0007669"/>
    <property type="project" value="UniProtKB-KW"/>
</dbReference>
<dbReference type="SFLD" id="SFLDS00029">
    <property type="entry name" value="Radical_SAM"/>
    <property type="match status" value="1"/>
</dbReference>
<dbReference type="SUPFAM" id="SSF102114">
    <property type="entry name" value="Radical SAM enzymes"/>
    <property type="match status" value="1"/>
</dbReference>
<evidence type="ECO:0000256" key="10">
    <source>
        <dbReference type="ARBA" id="ARBA00023150"/>
    </source>
</evidence>
<accession>A0A1Y1CEN1</accession>
<evidence type="ECO:0000256" key="11">
    <source>
        <dbReference type="ARBA" id="ARBA00048697"/>
    </source>
</evidence>
<dbReference type="InterPro" id="IPR007197">
    <property type="entry name" value="rSAM"/>
</dbReference>
<dbReference type="GO" id="GO:0051539">
    <property type="term" value="F:4 iron, 4 sulfur cluster binding"/>
    <property type="evidence" value="ECO:0007669"/>
    <property type="project" value="UniProtKB-KW"/>
</dbReference>
<dbReference type="EC" id="4.1.99.22" evidence="2"/>
<name>A0A1Y1CEN1_9BACT</name>
<comment type="catalytic activity">
    <reaction evidence="11">
        <text>GTP + AH2 + S-adenosyl-L-methionine = (8S)-3',8-cyclo-7,8-dihydroguanosine 5'-triphosphate + 5'-deoxyadenosine + L-methionine + A + H(+)</text>
        <dbReference type="Rhea" id="RHEA:49576"/>
        <dbReference type="ChEBI" id="CHEBI:13193"/>
        <dbReference type="ChEBI" id="CHEBI:15378"/>
        <dbReference type="ChEBI" id="CHEBI:17319"/>
        <dbReference type="ChEBI" id="CHEBI:17499"/>
        <dbReference type="ChEBI" id="CHEBI:37565"/>
        <dbReference type="ChEBI" id="CHEBI:57844"/>
        <dbReference type="ChEBI" id="CHEBI:59789"/>
        <dbReference type="ChEBI" id="CHEBI:131766"/>
        <dbReference type="EC" id="4.1.99.22"/>
    </reaction>
</comment>
<gene>
    <name evidence="13" type="ORF">ALGA_0390</name>
</gene>
<dbReference type="PANTHER" id="PTHR22960:SF0">
    <property type="entry name" value="MOLYBDENUM COFACTOR BIOSYNTHESIS PROTEIN 1"/>
    <property type="match status" value="1"/>
</dbReference>
<dbReference type="PROSITE" id="PS01305">
    <property type="entry name" value="MOAA_NIFB_PQQE"/>
    <property type="match status" value="1"/>
</dbReference>
<dbReference type="PROSITE" id="PS51918">
    <property type="entry name" value="RADICAL_SAM"/>
    <property type="match status" value="1"/>
</dbReference>
<evidence type="ECO:0000256" key="2">
    <source>
        <dbReference type="ARBA" id="ARBA00012167"/>
    </source>
</evidence>
<dbReference type="InterPro" id="IPR000385">
    <property type="entry name" value="MoaA_NifB_PqqE_Fe-S-bd_CS"/>
</dbReference>
<feature type="domain" description="Radical SAM core" evidence="12">
    <location>
        <begin position="4"/>
        <end position="239"/>
    </location>
</feature>
<keyword evidence="10" id="KW-0501">Molybdenum cofactor biosynthesis</keyword>
<sequence>MLDNYNRNINYLRISVTDRCNLRCTYCMPEEGIDLMAHDEVLSFEQITDFVKEAVASGITKIRLTGGEPLVRKGIVDLVQLLSDIPGIDEIAMTTNGILLEKYADRLAKAGLQRVNISLDTLKPEKYREITRLGNIEDVFKGIKAAQKAGLNPVKINCVRMPDADLDDLEDLRKFCKSNNLDLRFIKQMDLASGEFSVVEGGKGGNCLECNRIRLTANGKVKPCLFNASEFDIKELGIKKAIDNSINQKPEAGTKNKNGSFYGIGG</sequence>
<dbReference type="GO" id="GO:0061798">
    <property type="term" value="F:GTP 3',8'-cyclase activity"/>
    <property type="evidence" value="ECO:0007669"/>
    <property type="project" value="UniProtKB-EC"/>
</dbReference>
<dbReference type="CDD" id="cd01335">
    <property type="entry name" value="Radical_SAM"/>
    <property type="match status" value="1"/>
</dbReference>
<dbReference type="InterPro" id="IPR006638">
    <property type="entry name" value="Elp3/MiaA/NifB-like_rSAM"/>
</dbReference>
<dbReference type="SFLD" id="SFLDG01067">
    <property type="entry name" value="SPASM/twitch_domain_containing"/>
    <property type="match status" value="1"/>
</dbReference>
<keyword evidence="7" id="KW-0408">Iron</keyword>
<evidence type="ECO:0000256" key="5">
    <source>
        <dbReference type="ARBA" id="ARBA00022723"/>
    </source>
</evidence>
<dbReference type="KEGG" id="mbas:ALGA_0390"/>
<dbReference type="Pfam" id="PF06463">
    <property type="entry name" value="Mob_synth_C"/>
    <property type="match status" value="1"/>
</dbReference>
<reference evidence="14" key="2">
    <citation type="journal article" date="2020" name="Antonie Van Leeuwenhoek">
        <title>Labilibaculum antarcticum sp. nov., a novel facultative anaerobic, psychrotorelant bacterium isolated from marine sediment of Antarctica.</title>
        <authorList>
            <person name="Watanabe M."/>
            <person name="Kojima H."/>
            <person name="Fukui M."/>
        </authorList>
    </citation>
    <scope>NUCLEOTIDE SEQUENCE [LARGE SCALE GENOMIC DNA]</scope>
    <source>
        <strain evidence="14">SPP2</strain>
    </source>
</reference>
<evidence type="ECO:0000256" key="6">
    <source>
        <dbReference type="ARBA" id="ARBA00022741"/>
    </source>
</evidence>
<dbReference type="AlphaFoldDB" id="A0A1Y1CEN1"/>
<dbReference type="InterPro" id="IPR050105">
    <property type="entry name" value="MoCo_biosynth_MoaA/MoaC"/>
</dbReference>
<dbReference type="OrthoDB" id="9763993at2"/>
<dbReference type="Pfam" id="PF04055">
    <property type="entry name" value="Radical_SAM"/>
    <property type="match status" value="1"/>
</dbReference>
<dbReference type="PANTHER" id="PTHR22960">
    <property type="entry name" value="MOLYBDOPTERIN COFACTOR SYNTHESIS PROTEIN A"/>
    <property type="match status" value="1"/>
</dbReference>
<dbReference type="UniPathway" id="UPA00344"/>
<dbReference type="EMBL" id="AP018042">
    <property type="protein sequence ID" value="BAX78785.1"/>
    <property type="molecule type" value="Genomic_DNA"/>
</dbReference>
<evidence type="ECO:0000256" key="3">
    <source>
        <dbReference type="ARBA" id="ARBA00022485"/>
    </source>
</evidence>
<dbReference type="Proteomes" id="UP000218267">
    <property type="component" value="Chromosome"/>
</dbReference>
<keyword evidence="9" id="KW-0342">GTP-binding</keyword>
<evidence type="ECO:0000256" key="1">
    <source>
        <dbReference type="ARBA" id="ARBA00001966"/>
    </source>
</evidence>
<keyword evidence="4" id="KW-0949">S-adenosyl-L-methionine</keyword>
<keyword evidence="14" id="KW-1185">Reference proteome</keyword>
<organism evidence="13 14">
    <name type="scientific">Labilibaculum antarcticum</name>
    <dbReference type="NCBI Taxonomy" id="1717717"/>
    <lineage>
        <taxon>Bacteria</taxon>
        <taxon>Pseudomonadati</taxon>
        <taxon>Bacteroidota</taxon>
        <taxon>Bacteroidia</taxon>
        <taxon>Marinilabiliales</taxon>
        <taxon>Marinifilaceae</taxon>
        <taxon>Labilibaculum</taxon>
    </lineage>
</organism>
<dbReference type="Gene3D" id="3.20.20.70">
    <property type="entry name" value="Aldolase class I"/>
    <property type="match status" value="1"/>
</dbReference>
<dbReference type="InterPro" id="IPR010505">
    <property type="entry name" value="MoaA_twitch"/>
</dbReference>
<protein>
    <recommendedName>
        <fullName evidence="2">GTP 3',8-cyclase</fullName>
        <ecNumber evidence="2">4.1.99.22</ecNumber>
    </recommendedName>
</protein>
<evidence type="ECO:0000313" key="13">
    <source>
        <dbReference type="EMBL" id="BAX78785.1"/>
    </source>
</evidence>
<dbReference type="GO" id="GO:0006777">
    <property type="term" value="P:Mo-molybdopterin cofactor biosynthetic process"/>
    <property type="evidence" value="ECO:0007669"/>
    <property type="project" value="UniProtKB-KW"/>
</dbReference>
<evidence type="ECO:0000256" key="4">
    <source>
        <dbReference type="ARBA" id="ARBA00022691"/>
    </source>
</evidence>
<evidence type="ECO:0000256" key="9">
    <source>
        <dbReference type="ARBA" id="ARBA00023134"/>
    </source>
</evidence>
<dbReference type="SFLD" id="SFLDG01386">
    <property type="entry name" value="main_SPASM_domain-containing"/>
    <property type="match status" value="1"/>
</dbReference>
<keyword evidence="5" id="KW-0479">Metal-binding</keyword>
<dbReference type="GO" id="GO:0061799">
    <property type="term" value="F:cyclic pyranopterin monophosphate synthase activity"/>
    <property type="evidence" value="ECO:0007669"/>
    <property type="project" value="TreeGrafter"/>
</dbReference>
<reference evidence="13 14" key="1">
    <citation type="journal article" date="2018" name="Mar. Genomics">
        <title>Complete genome sequence of Marinifilaceae bacterium strain SPP2, isolated from the Antarctic marine sediment.</title>
        <authorList>
            <person name="Watanabe M."/>
            <person name="Kojima H."/>
            <person name="Fukui M."/>
        </authorList>
    </citation>
    <scope>NUCLEOTIDE SEQUENCE [LARGE SCALE GENOMIC DNA]</scope>
    <source>
        <strain evidence="13 14">SPP2</strain>
    </source>
</reference>
<evidence type="ECO:0000256" key="7">
    <source>
        <dbReference type="ARBA" id="ARBA00023004"/>
    </source>
</evidence>